<evidence type="ECO:0008006" key="3">
    <source>
        <dbReference type="Google" id="ProtNLM"/>
    </source>
</evidence>
<accession>A0ABS5RER0</accession>
<comment type="caution">
    <text evidence="1">The sequence shown here is derived from an EMBL/GenBank/DDBJ whole genome shotgun (WGS) entry which is preliminary data.</text>
</comment>
<dbReference type="EMBL" id="JAHCLR010000001">
    <property type="protein sequence ID" value="MBS9532058.1"/>
    <property type="molecule type" value="Genomic_DNA"/>
</dbReference>
<reference evidence="1 2" key="1">
    <citation type="submission" date="2021-05" db="EMBL/GenBank/DDBJ databases">
        <title>Mycobacterium acidophilum sp. nov., an extremely acid-tolerant member of the genus Mycobacterium.</title>
        <authorList>
            <person name="Xia J."/>
        </authorList>
    </citation>
    <scope>NUCLEOTIDE SEQUENCE [LARGE SCALE GENOMIC DNA]</scope>
    <source>
        <strain evidence="1 2">M1</strain>
    </source>
</reference>
<dbReference type="RefSeq" id="WP_214090942.1">
    <property type="nucleotide sequence ID" value="NZ_JAHCLR010000001.1"/>
</dbReference>
<evidence type="ECO:0000313" key="2">
    <source>
        <dbReference type="Proteomes" id="UP001519535"/>
    </source>
</evidence>
<organism evidence="1 2">
    <name type="scientific">Mycolicibacter acidiphilus</name>
    <dbReference type="NCBI Taxonomy" id="2835306"/>
    <lineage>
        <taxon>Bacteria</taxon>
        <taxon>Bacillati</taxon>
        <taxon>Actinomycetota</taxon>
        <taxon>Actinomycetes</taxon>
        <taxon>Mycobacteriales</taxon>
        <taxon>Mycobacteriaceae</taxon>
        <taxon>Mycolicibacter</taxon>
    </lineage>
</organism>
<sequence>MSETVQRECGLQALVYALQRDAPDVRRLLVERFGQVHINGHQMRSLMTALGWQWVNTAGATMGDLPAQGRLVVVMRRGFTARIDGEQPEPDWSRHGRVCGYYTQPAR</sequence>
<dbReference type="Proteomes" id="UP001519535">
    <property type="component" value="Unassembled WGS sequence"/>
</dbReference>
<evidence type="ECO:0000313" key="1">
    <source>
        <dbReference type="EMBL" id="MBS9532058.1"/>
    </source>
</evidence>
<gene>
    <name evidence="1" type="ORF">KIH27_00465</name>
</gene>
<protein>
    <recommendedName>
        <fullName evidence="3">Peptidase C39 domain-containing protein</fullName>
    </recommendedName>
</protein>
<keyword evidence="2" id="KW-1185">Reference proteome</keyword>
<name>A0ABS5RER0_9MYCO</name>
<proteinExistence type="predicted"/>